<accession>A0A6B9V8Z6</accession>
<organism evidence="1 2">
    <name type="scientific">Arachis hypogaea</name>
    <name type="common">Peanut</name>
    <dbReference type="NCBI Taxonomy" id="3818"/>
    <lineage>
        <taxon>Eukaryota</taxon>
        <taxon>Viridiplantae</taxon>
        <taxon>Streptophyta</taxon>
        <taxon>Embryophyta</taxon>
        <taxon>Tracheophyta</taxon>
        <taxon>Spermatophyta</taxon>
        <taxon>Magnoliopsida</taxon>
        <taxon>eudicotyledons</taxon>
        <taxon>Gunneridae</taxon>
        <taxon>Pentapetalae</taxon>
        <taxon>rosids</taxon>
        <taxon>fabids</taxon>
        <taxon>Fabales</taxon>
        <taxon>Fabaceae</taxon>
        <taxon>Papilionoideae</taxon>
        <taxon>50 kb inversion clade</taxon>
        <taxon>dalbergioids sensu lato</taxon>
        <taxon>Dalbergieae</taxon>
        <taxon>Pterocarpus clade</taxon>
        <taxon>Arachis</taxon>
    </lineage>
</organism>
<sequence>MQIPSSLAMPARLPLCSARFVVHNRCYRFSAVARRRNSLLKTISPKTTFNYIVSPVSLINFLINIYHKAKTITLH</sequence>
<dbReference type="Proteomes" id="UP000464620">
    <property type="component" value="Chromosome B09"/>
</dbReference>
<gene>
    <name evidence="1" type="ORF">DS421_19g646060</name>
</gene>
<name>A0A6B9V8Z6_ARAHY</name>
<protein>
    <submittedName>
        <fullName evidence="1">Uncharacterized protein</fullName>
    </submittedName>
</protein>
<reference evidence="1 2" key="1">
    <citation type="submission" date="2020-01" db="EMBL/GenBank/DDBJ databases">
        <title>Genome sequence of Arachis hypogaea, cultivar Shitouqi.</title>
        <authorList>
            <person name="Zhuang W."/>
            <person name="Chen H."/>
            <person name="Varshney R."/>
            <person name="Wang D."/>
            <person name="Ming R."/>
        </authorList>
    </citation>
    <scope>NUCLEOTIDE SEQUENCE [LARGE SCALE GENOMIC DNA]</scope>
    <source>
        <tissue evidence="1">Young leaf</tissue>
    </source>
</reference>
<dbReference type="AlphaFoldDB" id="A0A6B9V8Z6"/>
<evidence type="ECO:0000313" key="1">
    <source>
        <dbReference type="EMBL" id="QHN76682.1"/>
    </source>
</evidence>
<proteinExistence type="predicted"/>
<evidence type="ECO:0000313" key="2">
    <source>
        <dbReference type="Proteomes" id="UP000464620"/>
    </source>
</evidence>
<dbReference type="EMBL" id="CP031001">
    <property type="protein sequence ID" value="QHN76682.1"/>
    <property type="molecule type" value="Genomic_DNA"/>
</dbReference>